<feature type="region of interest" description="Disordered" evidence="1">
    <location>
        <begin position="339"/>
        <end position="370"/>
    </location>
</feature>
<dbReference type="OrthoDB" id="329227at2759"/>
<dbReference type="PANTHER" id="PTHR38004">
    <property type="entry name" value="PROLINE-RICH PROTEIN 33"/>
    <property type="match status" value="1"/>
</dbReference>
<evidence type="ECO:0000313" key="4">
    <source>
        <dbReference type="RefSeq" id="XP_034272765.1"/>
    </source>
</evidence>
<dbReference type="AlphaFoldDB" id="A0A6P9BZ50"/>
<dbReference type="PANTHER" id="PTHR38004:SF1">
    <property type="entry name" value="PROLINE-RICH PROTEIN 33"/>
    <property type="match status" value="1"/>
</dbReference>
<dbReference type="InterPro" id="IPR028004">
    <property type="entry name" value="DUF4643"/>
</dbReference>
<evidence type="ECO:0000256" key="1">
    <source>
        <dbReference type="SAM" id="MobiDB-lite"/>
    </source>
</evidence>
<feature type="region of interest" description="Disordered" evidence="1">
    <location>
        <begin position="43"/>
        <end position="84"/>
    </location>
</feature>
<dbReference type="Proteomes" id="UP001652622">
    <property type="component" value="Unplaced"/>
</dbReference>
<feature type="region of interest" description="Disordered" evidence="1">
    <location>
        <begin position="1"/>
        <end position="29"/>
    </location>
</feature>
<gene>
    <name evidence="3 4" type="primary">LOC117665221</name>
</gene>
<organism evidence="2 4">
    <name type="scientific">Pantherophis guttatus</name>
    <name type="common">Corn snake</name>
    <name type="synonym">Elaphe guttata</name>
    <dbReference type="NCBI Taxonomy" id="94885"/>
    <lineage>
        <taxon>Eukaryota</taxon>
        <taxon>Metazoa</taxon>
        <taxon>Chordata</taxon>
        <taxon>Craniata</taxon>
        <taxon>Vertebrata</taxon>
        <taxon>Euteleostomi</taxon>
        <taxon>Lepidosauria</taxon>
        <taxon>Squamata</taxon>
        <taxon>Bifurcata</taxon>
        <taxon>Unidentata</taxon>
        <taxon>Episquamata</taxon>
        <taxon>Toxicofera</taxon>
        <taxon>Serpentes</taxon>
        <taxon>Colubroidea</taxon>
        <taxon>Colubridae</taxon>
        <taxon>Colubrinae</taxon>
        <taxon>Pantherophis</taxon>
    </lineage>
</organism>
<accession>A0A6P9BZ50</accession>
<name>A0A6P9BZ50_PANGU</name>
<reference evidence="3 4" key="1">
    <citation type="submission" date="2025-04" db="UniProtKB">
        <authorList>
            <consortium name="RefSeq"/>
        </authorList>
    </citation>
    <scope>IDENTIFICATION</scope>
    <source>
        <tissue evidence="3 4">Blood</tissue>
    </source>
</reference>
<evidence type="ECO:0000313" key="2">
    <source>
        <dbReference type="Proteomes" id="UP001652622"/>
    </source>
</evidence>
<protein>
    <submittedName>
        <fullName evidence="3 4">Mucin-2-like</fullName>
    </submittedName>
</protein>
<dbReference type="RefSeq" id="XP_034272765.1">
    <property type="nucleotide sequence ID" value="XM_034416874.1"/>
</dbReference>
<keyword evidence="2" id="KW-1185">Reference proteome</keyword>
<feature type="compositionally biased region" description="Basic and acidic residues" evidence="1">
    <location>
        <begin position="69"/>
        <end position="84"/>
    </location>
</feature>
<dbReference type="Pfam" id="PF15485">
    <property type="entry name" value="DUF4643"/>
    <property type="match status" value="1"/>
</dbReference>
<feature type="compositionally biased region" description="Polar residues" evidence="1">
    <location>
        <begin position="302"/>
        <end position="312"/>
    </location>
</feature>
<feature type="compositionally biased region" description="Low complexity" evidence="1">
    <location>
        <begin position="346"/>
        <end position="369"/>
    </location>
</feature>
<dbReference type="OMA" id="NRTATGW"/>
<dbReference type="KEGG" id="pgut:117665221"/>
<feature type="compositionally biased region" description="Polar residues" evidence="1">
    <location>
        <begin position="145"/>
        <end position="155"/>
    </location>
</feature>
<evidence type="ECO:0000313" key="3">
    <source>
        <dbReference type="RefSeq" id="XP_034272764.1"/>
    </source>
</evidence>
<feature type="region of interest" description="Disordered" evidence="1">
    <location>
        <begin position="137"/>
        <end position="160"/>
    </location>
</feature>
<sequence length="520" mass="58337">MLITVTPPYEPITLQSQAPPPPILPKPGTDNLRLQKLLKKAAKKKATLSAQSTTSFRSNLSPVSEASPDLEHNERTSPLKPTETEVRLTIKLPPRFSVKPIIHHVPSPFPKARPFTFTVTEQRSLSEHLKLTVSPAISPHYRPTTPESPRQSTEFPSGPPTRLSPAFVSHEHPISYTPQVETPVMVTHVAETHSSFHSVQAPRVKSPLIGQPEEYSSRVHLQTNYAASLSSQTYGTSFVQHPRSLTPKLDVSAPPEPPARKMKAEILHIPRQYTVVTSPTHQLDRPLTPRNSKSPEPHTEVQRQSGSNTSQYMGPETILPAPSTVSMKELLPEKINQQAVSPPPLSVSQSPASSSPKSKPTVPPKSKLSGWSRLKKHLVVEPDVPQFPVSESEPEEGREKAITEISEADPSQEKKGTKSKAIKMWDAILYQMTISKEKRPQAEEEKEIRKEGMFSFRRRLPLLLHRPRFDARKLKELASKPMTKITTLFDVRRIQRQPPEETQTGFNRMASGWQMKEREE</sequence>
<feature type="region of interest" description="Disordered" evidence="1">
    <location>
        <begin position="271"/>
        <end position="320"/>
    </location>
</feature>
<proteinExistence type="predicted"/>
<dbReference type="RefSeq" id="XP_034272764.1">
    <property type="nucleotide sequence ID" value="XM_034416873.1"/>
</dbReference>
<feature type="region of interest" description="Disordered" evidence="1">
    <location>
        <begin position="493"/>
        <end position="520"/>
    </location>
</feature>